<keyword evidence="3" id="KW-1185">Reference proteome</keyword>
<feature type="transmembrane region" description="Helical" evidence="1">
    <location>
        <begin position="7"/>
        <end position="28"/>
    </location>
</feature>
<dbReference type="Pfam" id="PF03729">
    <property type="entry name" value="DUF308"/>
    <property type="match status" value="2"/>
</dbReference>
<feature type="transmembrane region" description="Helical" evidence="1">
    <location>
        <begin position="67"/>
        <end position="86"/>
    </location>
</feature>
<dbReference type="GO" id="GO:0005886">
    <property type="term" value="C:plasma membrane"/>
    <property type="evidence" value="ECO:0007669"/>
    <property type="project" value="TreeGrafter"/>
</dbReference>
<dbReference type="STRING" id="445932.Emin_0332"/>
<name>B2KBY7_ELUMP</name>
<protein>
    <submittedName>
        <fullName evidence="2">Uncharacterized conserved protein</fullName>
    </submittedName>
</protein>
<dbReference type="PANTHER" id="PTHR34989">
    <property type="entry name" value="PROTEIN HDED"/>
    <property type="match status" value="1"/>
</dbReference>
<evidence type="ECO:0000313" key="2">
    <source>
        <dbReference type="EMBL" id="ACC97891.1"/>
    </source>
</evidence>
<dbReference type="PANTHER" id="PTHR34989:SF1">
    <property type="entry name" value="PROTEIN HDED"/>
    <property type="match status" value="1"/>
</dbReference>
<proteinExistence type="predicted"/>
<feature type="transmembrane region" description="Helical" evidence="1">
    <location>
        <begin position="123"/>
        <end position="142"/>
    </location>
</feature>
<feature type="transmembrane region" description="Helical" evidence="1">
    <location>
        <begin position="92"/>
        <end position="111"/>
    </location>
</feature>
<feature type="transmembrane region" description="Helical" evidence="1">
    <location>
        <begin position="148"/>
        <end position="173"/>
    </location>
</feature>
<accession>B2KBY7</accession>
<dbReference type="EMBL" id="CP001055">
    <property type="protein sequence ID" value="ACC97891.1"/>
    <property type="molecule type" value="Genomic_DNA"/>
</dbReference>
<keyword evidence="1" id="KW-0812">Transmembrane</keyword>
<dbReference type="Proteomes" id="UP000001029">
    <property type="component" value="Chromosome"/>
</dbReference>
<organism evidence="2 3">
    <name type="scientific">Elusimicrobium minutum (strain Pei191)</name>
    <dbReference type="NCBI Taxonomy" id="445932"/>
    <lineage>
        <taxon>Bacteria</taxon>
        <taxon>Pseudomonadati</taxon>
        <taxon>Elusimicrobiota</taxon>
        <taxon>Elusimicrobia</taxon>
        <taxon>Elusimicrobiales</taxon>
        <taxon>Elusimicrobiaceae</taxon>
        <taxon>Elusimicrobium</taxon>
    </lineage>
</organism>
<sequence length="177" mass="19017">MKLSSKASSFLALTGILSLVLGILVLVYPGLTLVTLAFILGVGILCTGIVQLSGYITNKEMLTKPGWTLVVALLDIFIGIFLLANLGGAAMAIPFVVGFWAMFVSITKIAASASFRELGFKNWWVVLISGFLGLILSFFIMFCPTFGALVVIVYIGVYLIFVGITDIAEAFYVSKLN</sequence>
<reference evidence="2 3" key="1">
    <citation type="journal article" date="2009" name="Appl. Environ. Microbiol.">
        <title>Genomic analysis of 'Elusimicrobium minutum,' the first cultivated representative of the phylum 'Elusimicrobia' (formerly termite group 1).</title>
        <authorList>
            <person name="Herlemann D.P.R."/>
            <person name="Geissinger O."/>
            <person name="Ikeda-Ohtsubo W."/>
            <person name="Kunin V."/>
            <person name="Sun H."/>
            <person name="Lapidus A."/>
            <person name="Hugenholtz P."/>
            <person name="Brune A."/>
        </authorList>
    </citation>
    <scope>NUCLEOTIDE SEQUENCE [LARGE SCALE GENOMIC DNA]</scope>
    <source>
        <strain evidence="2 3">Pei191</strain>
    </source>
</reference>
<dbReference type="AlphaFoldDB" id="B2KBY7"/>
<evidence type="ECO:0000256" key="1">
    <source>
        <dbReference type="SAM" id="Phobius"/>
    </source>
</evidence>
<keyword evidence="1" id="KW-1133">Transmembrane helix</keyword>
<dbReference type="OrthoDB" id="7059775at2"/>
<evidence type="ECO:0000313" key="3">
    <source>
        <dbReference type="Proteomes" id="UP000001029"/>
    </source>
</evidence>
<feature type="transmembrane region" description="Helical" evidence="1">
    <location>
        <begin position="34"/>
        <end position="55"/>
    </location>
</feature>
<dbReference type="InterPro" id="IPR052712">
    <property type="entry name" value="Acid_resist_chaperone_HdeD"/>
</dbReference>
<dbReference type="HOGENOM" id="CLU_091585_9_0_0"/>
<dbReference type="KEGG" id="emi:Emin_0332"/>
<dbReference type="InterPro" id="IPR005325">
    <property type="entry name" value="DUF308_memb"/>
</dbReference>
<gene>
    <name evidence="2" type="ordered locus">Emin_0332</name>
</gene>
<dbReference type="RefSeq" id="WP_012414506.1">
    <property type="nucleotide sequence ID" value="NC_010644.1"/>
</dbReference>
<keyword evidence="1" id="KW-0472">Membrane</keyword>